<reference evidence="2 3" key="1">
    <citation type="journal article" date="2010" name="Vet. Microbiol.">
        <title>Production of haemolysins by strains of the Actinobacillus minor/porcitonsillarum complex.</title>
        <authorList>
            <person name="Arya G."/>
            <person name="Niven D.F."/>
        </authorList>
    </citation>
    <scope>NUCLEOTIDE SEQUENCE [LARGE SCALE GENOMIC DNA]</scope>
    <source>
        <strain evidence="3">strain 202</strain>
    </source>
</reference>
<dbReference type="EMBL" id="ACFT01000065">
    <property type="protein sequence ID" value="EEV24594.1"/>
    <property type="molecule type" value="Genomic_DNA"/>
</dbReference>
<organism evidence="2 3">
    <name type="scientific">Actinobacillus minor 202</name>
    <dbReference type="NCBI Taxonomy" id="591023"/>
    <lineage>
        <taxon>Bacteria</taxon>
        <taxon>Pseudomonadati</taxon>
        <taxon>Pseudomonadota</taxon>
        <taxon>Gammaproteobacteria</taxon>
        <taxon>Pasteurellales</taxon>
        <taxon>Pasteurellaceae</taxon>
        <taxon>Actinobacillus</taxon>
    </lineage>
</organism>
<dbReference type="RefSeq" id="WP_005819944.1">
    <property type="nucleotide sequence ID" value="NZ_ACFT01000065.1"/>
</dbReference>
<proteinExistence type="predicted"/>
<name>A0ABP2GRR7_9PAST</name>
<protein>
    <submittedName>
        <fullName evidence="2">Uncharacterized protein</fullName>
    </submittedName>
</protein>
<evidence type="ECO:0000313" key="2">
    <source>
        <dbReference type="EMBL" id="EEV24594.1"/>
    </source>
</evidence>
<accession>A0ABP2GRR7</accession>
<feature type="signal peptide" evidence="1">
    <location>
        <begin position="1"/>
        <end position="25"/>
    </location>
</feature>
<sequence>MKKSALFLSVLFSSAIALTAAPVSANVNQTTLSFKFKGKNYQPEKAKTHPLTQTKLLEKITTAREYDNDLAKKFKENPKLVPFNDLYEEYGKVFKSNDELLLEILNGNYNSNVLNSYQSYFDNMIKNFKQNKELFKERDGNKQIVMSLEDMFNKLMIQQDGHVKFFNQLKKINM</sequence>
<keyword evidence="1" id="KW-0732">Signal</keyword>
<comment type="caution">
    <text evidence="2">The sequence shown here is derived from an EMBL/GenBank/DDBJ whole genome shotgun (WGS) entry which is preliminary data.</text>
</comment>
<keyword evidence="3" id="KW-1185">Reference proteome</keyword>
<evidence type="ECO:0000313" key="3">
    <source>
        <dbReference type="Proteomes" id="UP000003394"/>
    </source>
</evidence>
<evidence type="ECO:0000256" key="1">
    <source>
        <dbReference type="SAM" id="SignalP"/>
    </source>
</evidence>
<feature type="chain" id="PRO_5045120044" evidence="1">
    <location>
        <begin position="26"/>
        <end position="174"/>
    </location>
</feature>
<dbReference type="Proteomes" id="UP000003394">
    <property type="component" value="Unassembled WGS sequence"/>
</dbReference>
<gene>
    <name evidence="2" type="ORF">AM202_00170</name>
</gene>